<evidence type="ECO:0000259" key="4">
    <source>
        <dbReference type="PROSITE" id="PS50158"/>
    </source>
</evidence>
<evidence type="ECO:0000313" key="5">
    <source>
        <dbReference type="EnsemblMetazoa" id="XP_031789103"/>
    </source>
</evidence>
<evidence type="ECO:0000256" key="2">
    <source>
        <dbReference type="SAM" id="Coils"/>
    </source>
</evidence>
<dbReference type="Proteomes" id="UP000002358">
    <property type="component" value="Unassembled WGS sequence"/>
</dbReference>
<organism evidence="5 6">
    <name type="scientific">Nasonia vitripennis</name>
    <name type="common">Parasitic wasp</name>
    <dbReference type="NCBI Taxonomy" id="7425"/>
    <lineage>
        <taxon>Eukaryota</taxon>
        <taxon>Metazoa</taxon>
        <taxon>Ecdysozoa</taxon>
        <taxon>Arthropoda</taxon>
        <taxon>Hexapoda</taxon>
        <taxon>Insecta</taxon>
        <taxon>Pterygota</taxon>
        <taxon>Neoptera</taxon>
        <taxon>Endopterygota</taxon>
        <taxon>Hymenoptera</taxon>
        <taxon>Apocrita</taxon>
        <taxon>Proctotrupomorpha</taxon>
        <taxon>Chalcidoidea</taxon>
        <taxon>Pteromalidae</taxon>
        <taxon>Pteromalinae</taxon>
        <taxon>Nasonia</taxon>
    </lineage>
</organism>
<dbReference type="AlphaFoldDB" id="A0A7M7QKL9"/>
<dbReference type="KEGG" id="nvi:116418094"/>
<feature type="region of interest" description="Disordered" evidence="3">
    <location>
        <begin position="1"/>
        <end position="61"/>
    </location>
</feature>
<dbReference type="GO" id="GO:0008270">
    <property type="term" value="F:zinc ion binding"/>
    <property type="evidence" value="ECO:0007669"/>
    <property type="project" value="UniProtKB-KW"/>
</dbReference>
<dbReference type="InParanoid" id="A0A7M7QKL9"/>
<evidence type="ECO:0000256" key="1">
    <source>
        <dbReference type="PROSITE-ProRule" id="PRU00047"/>
    </source>
</evidence>
<proteinExistence type="predicted"/>
<keyword evidence="2" id="KW-0175">Coiled coil</keyword>
<feature type="region of interest" description="Disordered" evidence="3">
    <location>
        <begin position="443"/>
        <end position="491"/>
    </location>
</feature>
<feature type="domain" description="CCHC-type" evidence="4">
    <location>
        <begin position="151"/>
        <end position="166"/>
    </location>
</feature>
<dbReference type="GO" id="GO:0003676">
    <property type="term" value="F:nucleic acid binding"/>
    <property type="evidence" value="ECO:0007669"/>
    <property type="project" value="InterPro"/>
</dbReference>
<dbReference type="GeneID" id="116418094"/>
<keyword evidence="1" id="KW-0863">Zinc-finger</keyword>
<dbReference type="EnsemblMetazoa" id="XM_031933243">
    <property type="protein sequence ID" value="XP_031789103"/>
    <property type="gene ID" value="LOC116418094"/>
</dbReference>
<dbReference type="Gene3D" id="4.10.60.10">
    <property type="entry name" value="Zinc finger, CCHC-type"/>
    <property type="match status" value="1"/>
</dbReference>
<feature type="compositionally biased region" description="Basic and acidic residues" evidence="3">
    <location>
        <begin position="26"/>
        <end position="36"/>
    </location>
</feature>
<feature type="coiled-coil region" evidence="2">
    <location>
        <begin position="67"/>
        <end position="129"/>
    </location>
</feature>
<sequence>MSDWSLSDPLPSNEKEVANEGNENQVDDHLNIHQDSDIEGYTPPGTPPKRDMEGKSQPTDSQMEWRMDNLENALERHSDILDNHAEIIRDQTVAILDMKENIDNLNTVIQKLTEQIGKLTSELESDRRKSDGQPSDNRQKIAAKQAIIIDKCYRCNKVGHRAAFCPLKEYNLWYCFYYQAVAPHKGDNCPNKDNPKDGYVKSYTYNNTNTQHKHNSNNFRGRGNRGRGGYNNVRGSGNNVRRGSFKRKVHIQTPGRNQKKGYKVKAMLTGNNTHIINKTPTKLVLIADSGATEHIVNKSIILSNFRKSSGEYIRSANKNKSANISIDGKGDLILKSESNENNKIILTNVISAKNISDNLISLRRFADVGLSIYLDNKILKIYDKNSDEEYLAGTYEKPNWIISLNVAKHEQSDEQQEVYDKYSCTANIVSVDEFLQQSQSDIKDLEDQNESDETNASEGTQMNPTEIGREKQQERTVQESNSSSQREVCDTNLDEQILNRKILNIDDSSDEMLKYLQNNVNNKSDR</sequence>
<accession>A0A7M7QKL9</accession>
<evidence type="ECO:0000256" key="3">
    <source>
        <dbReference type="SAM" id="MobiDB-lite"/>
    </source>
</evidence>
<dbReference type="RefSeq" id="XP_031789103.1">
    <property type="nucleotide sequence ID" value="XM_031933243.2"/>
</dbReference>
<dbReference type="SMART" id="SM00343">
    <property type="entry name" value="ZnF_C2HC"/>
    <property type="match status" value="1"/>
</dbReference>
<feature type="region of interest" description="Disordered" evidence="3">
    <location>
        <begin position="207"/>
        <end position="241"/>
    </location>
</feature>
<feature type="compositionally biased region" description="Low complexity" evidence="3">
    <location>
        <begin position="230"/>
        <end position="241"/>
    </location>
</feature>
<evidence type="ECO:0000313" key="6">
    <source>
        <dbReference type="Proteomes" id="UP000002358"/>
    </source>
</evidence>
<protein>
    <recommendedName>
        <fullName evidence="4">CCHC-type domain-containing protein</fullName>
    </recommendedName>
</protein>
<dbReference type="OrthoDB" id="7549815at2759"/>
<dbReference type="SMR" id="A0A7M7QKL9"/>
<name>A0A7M7QKL9_NASVI</name>
<dbReference type="PROSITE" id="PS50158">
    <property type="entry name" value="ZF_CCHC"/>
    <property type="match status" value="1"/>
</dbReference>
<keyword evidence="6" id="KW-1185">Reference proteome</keyword>
<keyword evidence="1" id="KW-0862">Zinc</keyword>
<keyword evidence="1" id="KW-0479">Metal-binding</keyword>
<reference evidence="5" key="1">
    <citation type="submission" date="2021-01" db="UniProtKB">
        <authorList>
            <consortium name="EnsemblMetazoa"/>
        </authorList>
    </citation>
    <scope>IDENTIFICATION</scope>
</reference>
<dbReference type="Pfam" id="PF22936">
    <property type="entry name" value="Pol_BBD"/>
    <property type="match status" value="1"/>
</dbReference>
<dbReference type="InterPro" id="IPR001878">
    <property type="entry name" value="Znf_CCHC"/>
</dbReference>
<feature type="compositionally biased region" description="Basic and acidic residues" evidence="3">
    <location>
        <begin position="467"/>
        <end position="477"/>
    </location>
</feature>
<dbReference type="InterPro" id="IPR054722">
    <property type="entry name" value="PolX-like_BBD"/>
</dbReference>